<evidence type="ECO:0000256" key="1">
    <source>
        <dbReference type="ARBA" id="ARBA00022679"/>
    </source>
</evidence>
<dbReference type="RefSeq" id="WP_201095120.1">
    <property type="nucleotide sequence ID" value="NZ_CP067393.1"/>
</dbReference>
<proteinExistence type="predicted"/>
<dbReference type="Gene3D" id="3.30.1540.10">
    <property type="entry name" value="formyl-coa transferase, domain 3"/>
    <property type="match status" value="1"/>
</dbReference>
<dbReference type="Proteomes" id="UP000595278">
    <property type="component" value="Chromosome"/>
</dbReference>
<evidence type="ECO:0000313" key="2">
    <source>
        <dbReference type="EMBL" id="QQP86746.1"/>
    </source>
</evidence>
<dbReference type="InterPro" id="IPR044855">
    <property type="entry name" value="CoA-Trfase_III_dom3_sf"/>
</dbReference>
<dbReference type="SUPFAM" id="SSF89796">
    <property type="entry name" value="CoA-transferase family III (CaiB/BaiF)"/>
    <property type="match status" value="1"/>
</dbReference>
<dbReference type="Gene3D" id="3.40.50.10540">
    <property type="entry name" value="Crotonobetainyl-coa:carnitine coa-transferase, domain 1"/>
    <property type="match status" value="1"/>
</dbReference>
<dbReference type="PANTHER" id="PTHR48207:SF3">
    <property type="entry name" value="SUCCINATE--HYDROXYMETHYLGLUTARATE COA-TRANSFERASE"/>
    <property type="match status" value="1"/>
</dbReference>
<reference evidence="2 3" key="1">
    <citation type="submission" date="2021-01" db="EMBL/GenBank/DDBJ databases">
        <title>Entomomonas sp. F2A isolated from a house cricket (Acheta domesticus).</title>
        <authorList>
            <person name="Spergser J."/>
            <person name="Busse H.-J."/>
        </authorList>
    </citation>
    <scope>NUCLEOTIDE SEQUENCE [LARGE SCALE GENOMIC DNA]</scope>
    <source>
        <strain evidence="2 3">F2A</strain>
    </source>
</reference>
<dbReference type="InterPro" id="IPR050483">
    <property type="entry name" value="CoA-transferase_III_domain"/>
</dbReference>
<dbReference type="EMBL" id="CP067393">
    <property type="protein sequence ID" value="QQP86746.1"/>
    <property type="molecule type" value="Genomic_DNA"/>
</dbReference>
<gene>
    <name evidence="2" type="ORF">JHT90_05780</name>
</gene>
<name>A0A974NHL3_9GAMM</name>
<dbReference type="Pfam" id="PF02515">
    <property type="entry name" value="CoA_transf_3"/>
    <property type="match status" value="1"/>
</dbReference>
<sequence>MGALAGVRVLDMSRVLAGPWCGQLLADLGAEVIKIERPVHGDDTRGWGPPYMTDDNGNKTKESSYYMSANRGKQSVSVNIASPEGQELIRKLACEVDVLIENYKVGDLAKYGLGFDDLSKLNPRLIYCSITGFGQTGPRANEPGYDFIIQGLGGLMSITGERDDLPGGGPQKAGVAVADLMTGMYAAVGIEAALYSREKTGKGQYVDVALLDTQVAMLANQGMNYLTSNKVPGRYGNAHANIVPYQVFRASDRDFIIACGNDSQFVSLSKAIGLPDLPQDPRFATNAARVEHRAEIVELLSKHFLSKTADEWVAAIYPAKVPVGAINDVGQAMAEPQIEARGMKVNMPHPLRTDYTMVGCPLKLSGTPVTYELTPPRLGEHTKDVLKRHLGLSDEKIAELESQGIIELLK</sequence>
<dbReference type="AlphaFoldDB" id="A0A974NHL3"/>
<dbReference type="PANTHER" id="PTHR48207">
    <property type="entry name" value="SUCCINATE--HYDROXYMETHYLGLUTARATE COA-TRANSFERASE"/>
    <property type="match status" value="1"/>
</dbReference>
<evidence type="ECO:0000313" key="3">
    <source>
        <dbReference type="Proteomes" id="UP000595278"/>
    </source>
</evidence>
<accession>A0A974NHL3</accession>
<protein>
    <submittedName>
        <fullName evidence="2">CoA transferase</fullName>
    </submittedName>
</protein>
<keyword evidence="1 2" id="KW-0808">Transferase</keyword>
<keyword evidence="3" id="KW-1185">Reference proteome</keyword>
<dbReference type="KEGG" id="eaz:JHT90_05780"/>
<organism evidence="2 3">
    <name type="scientific">Entomomonas asaccharolytica</name>
    <dbReference type="NCBI Taxonomy" id="2785331"/>
    <lineage>
        <taxon>Bacteria</taxon>
        <taxon>Pseudomonadati</taxon>
        <taxon>Pseudomonadota</taxon>
        <taxon>Gammaproteobacteria</taxon>
        <taxon>Pseudomonadales</taxon>
        <taxon>Pseudomonadaceae</taxon>
        <taxon>Entomomonas</taxon>
    </lineage>
</organism>
<dbReference type="InterPro" id="IPR023606">
    <property type="entry name" value="CoA-Trfase_III_dom_1_sf"/>
</dbReference>
<dbReference type="GO" id="GO:0008410">
    <property type="term" value="F:CoA-transferase activity"/>
    <property type="evidence" value="ECO:0007669"/>
    <property type="project" value="TreeGrafter"/>
</dbReference>
<dbReference type="InterPro" id="IPR003673">
    <property type="entry name" value="CoA-Trfase_fam_III"/>
</dbReference>